<name>A0A8S4P4G8_OWEFU</name>
<feature type="transmembrane region" description="Helical" evidence="12">
    <location>
        <begin position="222"/>
        <end position="240"/>
    </location>
</feature>
<dbReference type="Gene3D" id="4.10.1240.10">
    <property type="entry name" value="GPCR, family 2, extracellular hormone receptor domain"/>
    <property type="match status" value="1"/>
</dbReference>
<dbReference type="SUPFAM" id="SSF111418">
    <property type="entry name" value="Hormone receptor domain"/>
    <property type="match status" value="1"/>
</dbReference>
<evidence type="ECO:0000259" key="15">
    <source>
        <dbReference type="PROSITE" id="PS50261"/>
    </source>
</evidence>
<dbReference type="InterPro" id="IPR017981">
    <property type="entry name" value="GPCR_2-like_7TM"/>
</dbReference>
<dbReference type="InterPro" id="IPR017983">
    <property type="entry name" value="GPCR_2_secretin-like_CS"/>
</dbReference>
<evidence type="ECO:0000256" key="2">
    <source>
        <dbReference type="ARBA" id="ARBA00005314"/>
    </source>
</evidence>
<organism evidence="16 17">
    <name type="scientific">Owenia fusiformis</name>
    <name type="common">Polychaete worm</name>
    <dbReference type="NCBI Taxonomy" id="6347"/>
    <lineage>
        <taxon>Eukaryota</taxon>
        <taxon>Metazoa</taxon>
        <taxon>Spiralia</taxon>
        <taxon>Lophotrochozoa</taxon>
        <taxon>Annelida</taxon>
        <taxon>Polychaeta</taxon>
        <taxon>Sedentaria</taxon>
        <taxon>Canalipalpata</taxon>
        <taxon>Sabellida</taxon>
        <taxon>Oweniida</taxon>
        <taxon>Oweniidae</taxon>
        <taxon>Owenia</taxon>
    </lineage>
</organism>
<dbReference type="Pfam" id="PF02793">
    <property type="entry name" value="HRM"/>
    <property type="match status" value="1"/>
</dbReference>
<evidence type="ECO:0000256" key="6">
    <source>
        <dbReference type="ARBA" id="ARBA00023040"/>
    </source>
</evidence>
<proteinExistence type="inferred from homology"/>
<keyword evidence="9" id="KW-0325">Glycoprotein</keyword>
<evidence type="ECO:0000256" key="4">
    <source>
        <dbReference type="ARBA" id="ARBA00022692"/>
    </source>
</evidence>
<evidence type="ECO:0000256" key="3">
    <source>
        <dbReference type="ARBA" id="ARBA00022475"/>
    </source>
</evidence>
<dbReference type="InterPro" id="IPR036445">
    <property type="entry name" value="GPCR_2_extracell_dom_sf"/>
</dbReference>
<keyword evidence="6" id="KW-0297">G-protein coupled receptor</keyword>
<dbReference type="GO" id="GO:0017046">
    <property type="term" value="F:peptide hormone binding"/>
    <property type="evidence" value="ECO:0007669"/>
    <property type="project" value="TreeGrafter"/>
</dbReference>
<dbReference type="GO" id="GO:0007166">
    <property type="term" value="P:cell surface receptor signaling pathway"/>
    <property type="evidence" value="ECO:0007669"/>
    <property type="project" value="InterPro"/>
</dbReference>
<dbReference type="SUPFAM" id="SSF81321">
    <property type="entry name" value="Family A G protein-coupled receptor-like"/>
    <property type="match status" value="1"/>
</dbReference>
<keyword evidence="8" id="KW-0675">Receptor</keyword>
<reference evidence="16" key="1">
    <citation type="submission" date="2022-03" db="EMBL/GenBank/DDBJ databases">
        <authorList>
            <person name="Martin C."/>
        </authorList>
    </citation>
    <scope>NUCLEOTIDE SEQUENCE</scope>
</reference>
<feature type="chain" id="PRO_5035913199" evidence="13">
    <location>
        <begin position="23"/>
        <end position="589"/>
    </location>
</feature>
<feature type="transmembrane region" description="Helical" evidence="12">
    <location>
        <begin position="302"/>
        <end position="318"/>
    </location>
</feature>
<feature type="transmembrane region" description="Helical" evidence="12">
    <location>
        <begin position="338"/>
        <end position="363"/>
    </location>
</feature>
<comment type="caution">
    <text evidence="16">The sequence shown here is derived from an EMBL/GenBank/DDBJ whole genome shotgun (WGS) entry which is preliminary data.</text>
</comment>
<dbReference type="PRINTS" id="PR01127">
    <property type="entry name" value="DIUHORMONER"/>
</dbReference>
<evidence type="ECO:0000256" key="13">
    <source>
        <dbReference type="SAM" id="SignalP"/>
    </source>
</evidence>
<evidence type="ECO:0000313" key="17">
    <source>
        <dbReference type="Proteomes" id="UP000749559"/>
    </source>
</evidence>
<feature type="domain" description="G-protein coupled receptors family 2 profile 2" evidence="15">
    <location>
        <begin position="187"/>
        <end position="435"/>
    </location>
</feature>
<dbReference type="EMBL" id="CAIIXF020000007">
    <property type="protein sequence ID" value="CAH1788137.1"/>
    <property type="molecule type" value="Genomic_DNA"/>
</dbReference>
<feature type="domain" description="G-protein coupled receptors family 2 profile 1" evidence="14">
    <location>
        <begin position="82"/>
        <end position="166"/>
    </location>
</feature>
<dbReference type="SMART" id="SM00008">
    <property type="entry name" value="HormR"/>
    <property type="match status" value="1"/>
</dbReference>
<feature type="signal peptide" evidence="13">
    <location>
        <begin position="1"/>
        <end position="22"/>
    </location>
</feature>
<dbReference type="Pfam" id="PF00002">
    <property type="entry name" value="7tm_2"/>
    <property type="match status" value="1"/>
</dbReference>
<sequence>MTRCHIWFLTVYSAIATTQILGIEVPVRKELRSSHSSHLLNAEETLAMREKRMAEEENEDDDVFYGLPPELKEQIKAHPDIECEIRFKLQPYPSTEEGQVYCNSSWDSVTCWPTTLGGQLATAPCPPTSEEYSVVKSMSTKNATHLCLPNGTWEHLSDYKPCVEGIGGMVDELDVFLKKFETQTLTVRIIYYAGYSLSTLTLIIALSIFCHFKSLRCLRNTIHCHLIMTFILRNVFWIIMNNILQATHDGIVPTWICKAIIAVFNYLQTTNFFWMFVEGLYLHMMIVWAYKSSNIKTKHYAVIGWGIPIIFIILWICVKSQIEDTVCWLPMKNSQIHFIYITPVLVVLFINIIFLSTIVWVLVLKIRASHSIETRQYRKAAKSTLILFPLLGLTYVLFITPPGDDPGVNAAFLYFNAILQSLQGFFVSLFYCFLNGEVRNVLKQRYYRWLDQRTIGGGNSRMSVTQIEAKSDCESRRASRLNSAISINGRLDIPKRKSSQARSSVSTGTTILEFSNKTGQSQPFKIGETTPLKQQTDGETTPLKPQSDAVMAVESAPSCSDEMLPVIHRNQNGKIDSNGNDTNVHLCVE</sequence>
<dbReference type="GO" id="GO:0007188">
    <property type="term" value="P:adenylate cyclase-modulating G protein-coupled receptor signaling pathway"/>
    <property type="evidence" value="ECO:0007669"/>
    <property type="project" value="TreeGrafter"/>
</dbReference>
<keyword evidence="5 12" id="KW-1133">Transmembrane helix</keyword>
<dbReference type="GO" id="GO:0008528">
    <property type="term" value="F:G protein-coupled peptide receptor activity"/>
    <property type="evidence" value="ECO:0007669"/>
    <property type="project" value="TreeGrafter"/>
</dbReference>
<feature type="region of interest" description="Disordered" evidence="11">
    <location>
        <begin position="518"/>
        <end position="545"/>
    </location>
</feature>
<dbReference type="InterPro" id="IPR050332">
    <property type="entry name" value="GPCR_2"/>
</dbReference>
<evidence type="ECO:0000256" key="5">
    <source>
        <dbReference type="ARBA" id="ARBA00022989"/>
    </source>
</evidence>
<keyword evidence="13" id="KW-0732">Signal</keyword>
<protein>
    <submittedName>
        <fullName evidence="16">Uncharacterized protein</fullName>
    </submittedName>
</protein>
<keyword evidence="4 12" id="KW-0812">Transmembrane</keyword>
<evidence type="ECO:0000313" key="16">
    <source>
        <dbReference type="EMBL" id="CAH1788137.1"/>
    </source>
</evidence>
<evidence type="ECO:0000256" key="8">
    <source>
        <dbReference type="ARBA" id="ARBA00023170"/>
    </source>
</evidence>
<feature type="transmembrane region" description="Helical" evidence="12">
    <location>
        <begin position="189"/>
        <end position="210"/>
    </location>
</feature>
<evidence type="ECO:0000256" key="11">
    <source>
        <dbReference type="SAM" id="MobiDB-lite"/>
    </source>
</evidence>
<gene>
    <name evidence="16" type="ORF">OFUS_LOCUS13727</name>
</gene>
<dbReference type="InterPro" id="IPR001879">
    <property type="entry name" value="GPCR_2_extracellular_dom"/>
</dbReference>
<dbReference type="PANTHER" id="PTHR45620:SF15">
    <property type="entry name" value="DIURETIC HORMONE 44 RECEPTOR 1-RELATED"/>
    <property type="match status" value="1"/>
</dbReference>
<dbReference type="Gene3D" id="1.20.1070.10">
    <property type="entry name" value="Rhodopsin 7-helix transmembrane proteins"/>
    <property type="match status" value="1"/>
</dbReference>
<keyword evidence="7 12" id="KW-0472">Membrane</keyword>
<evidence type="ECO:0000256" key="1">
    <source>
        <dbReference type="ARBA" id="ARBA00004651"/>
    </source>
</evidence>
<dbReference type="PANTHER" id="PTHR45620">
    <property type="entry name" value="PDF RECEPTOR-LIKE PROTEIN-RELATED"/>
    <property type="match status" value="1"/>
</dbReference>
<keyword evidence="17" id="KW-1185">Reference proteome</keyword>
<accession>A0A8S4P4G8</accession>
<comment type="subcellular location">
    <subcellularLocation>
        <location evidence="1">Cell membrane</location>
        <topology evidence="1">Multi-pass membrane protein</topology>
    </subcellularLocation>
</comment>
<dbReference type="PROSITE" id="PS50227">
    <property type="entry name" value="G_PROTEIN_RECEP_F2_3"/>
    <property type="match status" value="1"/>
</dbReference>
<feature type="transmembrane region" description="Helical" evidence="12">
    <location>
        <begin position="384"/>
        <end position="400"/>
    </location>
</feature>
<dbReference type="PROSITE" id="PS00650">
    <property type="entry name" value="G_PROTEIN_RECEP_F2_2"/>
    <property type="match status" value="1"/>
</dbReference>
<keyword evidence="10" id="KW-0807">Transducer</keyword>
<dbReference type="AlphaFoldDB" id="A0A8S4P4G8"/>
<dbReference type="GO" id="GO:0008036">
    <property type="term" value="F:diuretic hormone receptor activity"/>
    <property type="evidence" value="ECO:0007669"/>
    <property type="project" value="InterPro"/>
</dbReference>
<evidence type="ECO:0000256" key="12">
    <source>
        <dbReference type="SAM" id="Phobius"/>
    </source>
</evidence>
<dbReference type="InterPro" id="IPR002001">
    <property type="entry name" value="GPCR_2_diuretic_rcpt"/>
</dbReference>
<comment type="similarity">
    <text evidence="2">Belongs to the G-protein coupled receptor 2 family.</text>
</comment>
<evidence type="ECO:0000259" key="14">
    <source>
        <dbReference type="PROSITE" id="PS50227"/>
    </source>
</evidence>
<evidence type="ECO:0000256" key="9">
    <source>
        <dbReference type="ARBA" id="ARBA00023180"/>
    </source>
</evidence>
<evidence type="ECO:0000256" key="7">
    <source>
        <dbReference type="ARBA" id="ARBA00023136"/>
    </source>
</evidence>
<keyword evidence="3" id="KW-1003">Cell membrane</keyword>
<dbReference type="InterPro" id="IPR000832">
    <property type="entry name" value="GPCR_2_secretin-like"/>
</dbReference>
<dbReference type="PROSITE" id="PS00649">
    <property type="entry name" value="G_PROTEIN_RECEP_F2_1"/>
    <property type="match status" value="1"/>
</dbReference>
<dbReference type="Proteomes" id="UP000749559">
    <property type="component" value="Unassembled WGS sequence"/>
</dbReference>
<dbReference type="OrthoDB" id="6022368at2759"/>
<dbReference type="PRINTS" id="PR00249">
    <property type="entry name" value="GPCRSECRETIN"/>
</dbReference>
<evidence type="ECO:0000256" key="10">
    <source>
        <dbReference type="ARBA" id="ARBA00023224"/>
    </source>
</evidence>
<dbReference type="PROSITE" id="PS50261">
    <property type="entry name" value="G_PROTEIN_RECEP_F2_4"/>
    <property type="match status" value="1"/>
</dbReference>
<feature type="transmembrane region" description="Helical" evidence="12">
    <location>
        <begin position="412"/>
        <end position="434"/>
    </location>
</feature>
<dbReference type="GO" id="GO:0005886">
    <property type="term" value="C:plasma membrane"/>
    <property type="evidence" value="ECO:0007669"/>
    <property type="project" value="UniProtKB-SubCell"/>
</dbReference>